<name>A0ABU8VD95_9BURK</name>
<dbReference type="Proteomes" id="UP001365846">
    <property type="component" value="Unassembled WGS sequence"/>
</dbReference>
<sequence>MLPELMLLGFAAWTLLLLLTTVGAYRLSRVFLGRAGMSEFPADRVEGQDWYRRAMRAHANCLENLPVFAVLVYALRAFSISEPAVDALCVLILAARIPQSLVHVCFEQTDRVVSVRFALFFVQFACFFGVIALIVLHR</sequence>
<comment type="subcellular location">
    <subcellularLocation>
        <location evidence="1">Membrane</location>
    </subcellularLocation>
</comment>
<proteinExistence type="predicted"/>
<dbReference type="SUPFAM" id="SSF161084">
    <property type="entry name" value="MAPEG domain-like"/>
    <property type="match status" value="1"/>
</dbReference>
<dbReference type="Pfam" id="PF01124">
    <property type="entry name" value="MAPEG"/>
    <property type="match status" value="1"/>
</dbReference>
<accession>A0ABU8VD95</accession>
<gene>
    <name evidence="6" type="ORF">WKW77_11250</name>
</gene>
<dbReference type="InterPro" id="IPR023352">
    <property type="entry name" value="MAPEG-like_dom_sf"/>
</dbReference>
<protein>
    <submittedName>
        <fullName evidence="6">MAPEG family protein</fullName>
    </submittedName>
</protein>
<keyword evidence="2 5" id="KW-0812">Transmembrane</keyword>
<keyword evidence="7" id="KW-1185">Reference proteome</keyword>
<dbReference type="Gene3D" id="1.20.120.550">
    <property type="entry name" value="Membrane associated eicosanoid/glutathione metabolism-like domain"/>
    <property type="match status" value="1"/>
</dbReference>
<feature type="transmembrane region" description="Helical" evidence="5">
    <location>
        <begin position="117"/>
        <end position="136"/>
    </location>
</feature>
<evidence type="ECO:0000313" key="6">
    <source>
        <dbReference type="EMBL" id="MEJ8811643.1"/>
    </source>
</evidence>
<reference evidence="6 7" key="1">
    <citation type="submission" date="2024-03" db="EMBL/GenBank/DDBJ databases">
        <title>Novel species of the genus Variovorax.</title>
        <authorList>
            <person name="Liu Q."/>
            <person name="Xin Y.-H."/>
        </authorList>
    </citation>
    <scope>NUCLEOTIDE SEQUENCE [LARGE SCALE GENOMIC DNA]</scope>
    <source>
        <strain evidence="6 7">KACC 18899</strain>
    </source>
</reference>
<evidence type="ECO:0000256" key="4">
    <source>
        <dbReference type="ARBA" id="ARBA00023136"/>
    </source>
</evidence>
<organism evidence="6 7">
    <name type="scientific">Variovorax ureilyticus</name>
    <dbReference type="NCBI Taxonomy" id="1836198"/>
    <lineage>
        <taxon>Bacteria</taxon>
        <taxon>Pseudomonadati</taxon>
        <taxon>Pseudomonadota</taxon>
        <taxon>Betaproteobacteria</taxon>
        <taxon>Burkholderiales</taxon>
        <taxon>Comamonadaceae</taxon>
        <taxon>Variovorax</taxon>
    </lineage>
</organism>
<evidence type="ECO:0000256" key="1">
    <source>
        <dbReference type="ARBA" id="ARBA00004370"/>
    </source>
</evidence>
<evidence type="ECO:0000256" key="5">
    <source>
        <dbReference type="SAM" id="Phobius"/>
    </source>
</evidence>
<evidence type="ECO:0000313" key="7">
    <source>
        <dbReference type="Proteomes" id="UP001365846"/>
    </source>
</evidence>
<dbReference type="InterPro" id="IPR001129">
    <property type="entry name" value="Membr-assoc_MAPEG"/>
</dbReference>
<evidence type="ECO:0000256" key="2">
    <source>
        <dbReference type="ARBA" id="ARBA00022692"/>
    </source>
</evidence>
<dbReference type="EMBL" id="JBBKZU010000004">
    <property type="protein sequence ID" value="MEJ8811643.1"/>
    <property type="molecule type" value="Genomic_DNA"/>
</dbReference>
<evidence type="ECO:0000256" key="3">
    <source>
        <dbReference type="ARBA" id="ARBA00022989"/>
    </source>
</evidence>
<comment type="caution">
    <text evidence="6">The sequence shown here is derived from an EMBL/GenBank/DDBJ whole genome shotgun (WGS) entry which is preliminary data.</text>
</comment>
<dbReference type="RefSeq" id="WP_340356917.1">
    <property type="nucleotide sequence ID" value="NZ_JBBKZU010000004.1"/>
</dbReference>
<keyword evidence="4 5" id="KW-0472">Membrane</keyword>
<keyword evidence="3 5" id="KW-1133">Transmembrane helix</keyword>